<dbReference type="EMBL" id="CAADRP010000558">
    <property type="protein sequence ID" value="VFU30000.1"/>
    <property type="molecule type" value="Genomic_DNA"/>
</dbReference>
<name>A0A6N2KPN7_SALVM</name>
<dbReference type="GO" id="GO:0036503">
    <property type="term" value="P:ERAD pathway"/>
    <property type="evidence" value="ECO:0007669"/>
    <property type="project" value="InterPro"/>
</dbReference>
<sequence>MLTWNEITGYSTPDDVATAKETYTYFNLEKKKHPFVSLGIKIEMQKYKLTLSLLIFSLLPLSLLASPFVLVLSQDDLKDIPSTTTDAGPAESQPEWDEFGDSDSKPEHELDPGSWRPIFEPDAVNSSTSESNFDLEMEQYYSAVEKMLSAVSDGEVGVMDESWRMMSAKGNLHAQSVLGFLYGLGQIKERNKAKAFLYHYFAAEGGNLQSKLAIAYTYYRQHMYEKAVKLYAELAEVAVNSFLISKYSPVIEPVRIHNGAEENKEALRKSRGEDDDVFQILEYQAQKGNAAAMYKIALAWFSKAVEKGEPKSMELLGEIYARGAGVERNYTKALEWLTLAAKQQLYSAYNGMGYLYVKGYGVGKNYTKRAADNEDAGGHYNLGVIHLKGIGVKRDVKLACQYFIVAANAGQPKAFYQLAKMFHMGVGLKKNLPMAVGLYKLVAERGPWNSLSRWALESYLKGNVGKASLLYSRMAELGYEIAQSNAAWILDKYAEHSMCVGESGFCSDSERHQRAHSLWWQASEQGNEHAALLIGDAYYYGRGTERDYERAAEAYMHAKSQSNAQAMFNLGYMHEHGQGLPFDLHLAKRYYDQALQINSAAKLPVTLALTSLWIRKNYADSFMVHAIDSLPEFYPRIEAWVENVVLEEGNATILTLFVCLLTVLYFRGRQRRNAGEVGIPDQPIEHAPPAPN</sequence>
<gene>
    <name evidence="4" type="ORF">SVIM_LOCUS112174</name>
</gene>
<feature type="compositionally biased region" description="Basic and acidic residues" evidence="1">
    <location>
        <begin position="102"/>
        <end position="111"/>
    </location>
</feature>
<keyword evidence="2" id="KW-1133">Transmembrane helix</keyword>
<reference evidence="4" key="1">
    <citation type="submission" date="2019-03" db="EMBL/GenBank/DDBJ databases">
        <authorList>
            <person name="Mank J."/>
            <person name="Almeida P."/>
        </authorList>
    </citation>
    <scope>NUCLEOTIDE SEQUENCE</scope>
    <source>
        <strain evidence="4">78183</strain>
    </source>
</reference>
<dbReference type="InterPro" id="IPR044623">
    <property type="entry name" value="HRD3"/>
</dbReference>
<dbReference type="PANTHER" id="PTHR45084">
    <property type="entry name" value="ERAD-ASSOCIATED E3 UBIQUITIN-PROTEIN LIGASE COMPONENT HRD3A-RELATED"/>
    <property type="match status" value="1"/>
</dbReference>
<accession>A0A6N2KPN7</accession>
<dbReference type="SUPFAM" id="SSF81901">
    <property type="entry name" value="HCP-like"/>
    <property type="match status" value="4"/>
</dbReference>
<dbReference type="PANTHER" id="PTHR45084:SF1">
    <property type="entry name" value="ERAD-ASSOCIATED E3 UBIQUITIN-PROTEIN LIGASE COMPONENT HRD3A-RELATED"/>
    <property type="match status" value="1"/>
</dbReference>
<dbReference type="InterPro" id="IPR011990">
    <property type="entry name" value="TPR-like_helical_dom_sf"/>
</dbReference>
<dbReference type="InterPro" id="IPR004042">
    <property type="entry name" value="Intein_endonuc_central"/>
</dbReference>
<dbReference type="Gene3D" id="1.25.40.10">
    <property type="entry name" value="Tetratricopeptide repeat domain"/>
    <property type="match status" value="4"/>
</dbReference>
<dbReference type="SMART" id="SM00671">
    <property type="entry name" value="SEL1"/>
    <property type="match status" value="6"/>
</dbReference>
<dbReference type="Pfam" id="PF08238">
    <property type="entry name" value="Sel1"/>
    <property type="match status" value="8"/>
</dbReference>
<proteinExistence type="predicted"/>
<dbReference type="PROSITE" id="PS50819">
    <property type="entry name" value="INTEIN_ENDONUCLEASE"/>
    <property type="match status" value="1"/>
</dbReference>
<dbReference type="GO" id="GO:0004519">
    <property type="term" value="F:endonuclease activity"/>
    <property type="evidence" value="ECO:0007669"/>
    <property type="project" value="InterPro"/>
</dbReference>
<evidence type="ECO:0000313" key="4">
    <source>
        <dbReference type="EMBL" id="VFU30000.1"/>
    </source>
</evidence>
<protein>
    <recommendedName>
        <fullName evidence="3">DOD-type homing endonuclease domain-containing protein</fullName>
    </recommendedName>
</protein>
<evidence type="ECO:0000256" key="2">
    <source>
        <dbReference type="SAM" id="Phobius"/>
    </source>
</evidence>
<feature type="region of interest" description="Disordered" evidence="1">
    <location>
        <begin position="82"/>
        <end position="128"/>
    </location>
</feature>
<keyword evidence="2" id="KW-0812">Transmembrane</keyword>
<dbReference type="AlphaFoldDB" id="A0A6N2KPN7"/>
<evidence type="ECO:0000259" key="3">
    <source>
        <dbReference type="PROSITE" id="PS50819"/>
    </source>
</evidence>
<organism evidence="4">
    <name type="scientific">Salix viminalis</name>
    <name type="common">Common osier</name>
    <name type="synonym">Basket willow</name>
    <dbReference type="NCBI Taxonomy" id="40686"/>
    <lineage>
        <taxon>Eukaryota</taxon>
        <taxon>Viridiplantae</taxon>
        <taxon>Streptophyta</taxon>
        <taxon>Embryophyta</taxon>
        <taxon>Tracheophyta</taxon>
        <taxon>Spermatophyta</taxon>
        <taxon>Magnoliopsida</taxon>
        <taxon>eudicotyledons</taxon>
        <taxon>Gunneridae</taxon>
        <taxon>Pentapetalae</taxon>
        <taxon>rosids</taxon>
        <taxon>fabids</taxon>
        <taxon>Malpighiales</taxon>
        <taxon>Salicaceae</taxon>
        <taxon>Saliceae</taxon>
        <taxon>Salix</taxon>
    </lineage>
</organism>
<feature type="transmembrane region" description="Helical" evidence="2">
    <location>
        <begin position="51"/>
        <end position="72"/>
    </location>
</feature>
<dbReference type="InterPro" id="IPR006597">
    <property type="entry name" value="Sel1-like"/>
</dbReference>
<keyword evidence="2" id="KW-0472">Membrane</keyword>
<evidence type="ECO:0000256" key="1">
    <source>
        <dbReference type="SAM" id="MobiDB-lite"/>
    </source>
</evidence>
<feature type="domain" description="DOD-type homing endonuclease" evidence="3">
    <location>
        <begin position="177"/>
        <end position="239"/>
    </location>
</feature>